<gene>
    <name evidence="1" type="ORF">A3K92_07940</name>
</gene>
<dbReference type="EMBL" id="CP014855">
    <property type="protein sequence ID" value="ASJ01416.1"/>
    <property type="molecule type" value="Genomic_DNA"/>
</dbReference>
<reference evidence="1 2" key="1">
    <citation type="submission" date="2016-03" db="EMBL/GenBank/DDBJ databases">
        <title>Complete genome sequence of Thermococcus gorgonarius.</title>
        <authorList>
            <person name="Oger P.M."/>
        </authorList>
    </citation>
    <scope>NUCLEOTIDE SEQUENCE [LARGE SCALE GENOMIC DNA]</scope>
    <source>
        <strain evidence="1 2">W-12</strain>
    </source>
</reference>
<evidence type="ECO:0000313" key="2">
    <source>
        <dbReference type="Proteomes" id="UP000250134"/>
    </source>
</evidence>
<name>A0A2Z2M6X0_THEGO</name>
<organism evidence="1 2">
    <name type="scientific">Thermococcus gorgonarius</name>
    <dbReference type="NCBI Taxonomy" id="71997"/>
    <lineage>
        <taxon>Archaea</taxon>
        <taxon>Methanobacteriati</taxon>
        <taxon>Methanobacteriota</taxon>
        <taxon>Thermococci</taxon>
        <taxon>Thermococcales</taxon>
        <taxon>Thermococcaceae</taxon>
        <taxon>Thermococcus</taxon>
    </lineage>
</organism>
<accession>A0A2Z2M6X0</accession>
<evidence type="ECO:0000313" key="1">
    <source>
        <dbReference type="EMBL" id="ASJ01416.1"/>
    </source>
</evidence>
<proteinExistence type="predicted"/>
<sequence length="314" mass="34635">MKKATSMLAVLVILTALIGGFYAAYAGSSIRPTIAPFDVIREYEISPAFGWEEKYLNDTHVQAIYDCPLEYAPGKSVPNFILFSFSHVEGPGALKDIRIYLWYSLLNVSDQAPPSRMLALEGTVPYGKATGEKVFEVSFTYRFKRGLRGYEYALNPAGGAVEFSTSGAGRLWTVEDINSFQDSLIKGSGTPDYLPDNVTGKFRYLGVITIRPQNGTIPQTVLAVLSTNGTLMEDLQKNGDTGVLIAALVVFNYRGREVGWKSWHGIPYVGIRHPETTKVISFLLGDNAETIGDDCFLYPFPVVDFDYRLNFSGG</sequence>
<keyword evidence="2" id="KW-1185">Reference proteome</keyword>
<dbReference type="Proteomes" id="UP000250134">
    <property type="component" value="Chromosome"/>
</dbReference>
<dbReference type="KEGG" id="tgg:A3K92_07940"/>
<dbReference type="AlphaFoldDB" id="A0A2Z2M6X0"/>
<protein>
    <submittedName>
        <fullName evidence="1">Uncharacterized protein</fullName>
    </submittedName>
</protein>